<comment type="catalytic activity">
    <reaction evidence="2">
        <text>1,4-dihydroxy-2-naphthoyl-CoA + H2O = 1,4-dihydroxy-2-naphthoate + CoA + H(+)</text>
        <dbReference type="Rhea" id="RHEA:26309"/>
        <dbReference type="ChEBI" id="CHEBI:11173"/>
        <dbReference type="ChEBI" id="CHEBI:15377"/>
        <dbReference type="ChEBI" id="CHEBI:15378"/>
        <dbReference type="ChEBI" id="CHEBI:57287"/>
        <dbReference type="ChEBI" id="CHEBI:58897"/>
        <dbReference type="EC" id="3.1.2.28"/>
    </reaction>
</comment>
<dbReference type="PANTHER" id="PTHR31793:SF37">
    <property type="entry name" value="ACYL-COA THIOESTER HYDROLASE YBGC"/>
    <property type="match status" value="1"/>
</dbReference>
<accession>A0A2R5FUB5</accession>
<dbReference type="UniPathway" id="UPA01057">
    <property type="reaction ID" value="UER01033"/>
</dbReference>
<dbReference type="InterPro" id="IPR022829">
    <property type="entry name" value="DHNA_CoA_hydrolase"/>
</dbReference>
<dbReference type="InterPro" id="IPR029069">
    <property type="entry name" value="HotDog_dom_sf"/>
</dbReference>
<dbReference type="Gene3D" id="3.10.129.10">
    <property type="entry name" value="Hotdog Thioesterase"/>
    <property type="match status" value="1"/>
</dbReference>
<protein>
    <recommendedName>
        <fullName evidence="2">1,4-dihydroxy-2-naphthoyl-CoA hydrolase</fullName>
        <shortName evidence="2">DHNA-CoA hydrolase</shortName>
        <ecNumber evidence="2">3.1.2.28</ecNumber>
    </recommendedName>
    <alternativeName>
        <fullName evidence="2">DHNA-CoA thioesterase</fullName>
    </alternativeName>
</protein>
<dbReference type="SUPFAM" id="SSF54637">
    <property type="entry name" value="Thioesterase/thiol ester dehydrase-isomerase"/>
    <property type="match status" value="1"/>
</dbReference>
<sequence length="157" mass="17419">MPFTYKRTVRFQDTDAAGVVYFANVLGICHEAYEESLEASSINLKDFFTNPSVAFPIVHASVDFLRPMFGGDKLLISLISQKISGNKFEITYEITVAEVVVAKAITRHVCIDASSRSKQELPNEIVQWLETNRRDAEKPVRCGESSAVGGFPAVGDW</sequence>
<dbReference type="CDD" id="cd00586">
    <property type="entry name" value="4HBT"/>
    <property type="match status" value="1"/>
</dbReference>
<dbReference type="InterPro" id="IPR050563">
    <property type="entry name" value="4-hydroxybenzoyl-CoA_TE"/>
</dbReference>
<name>A0A2R5FUB5_NOSCO</name>
<dbReference type="PANTHER" id="PTHR31793">
    <property type="entry name" value="4-HYDROXYBENZOYL-COA THIOESTERASE FAMILY MEMBER"/>
    <property type="match status" value="1"/>
</dbReference>
<dbReference type="AlphaFoldDB" id="A0A2R5FUB5"/>
<dbReference type="RefSeq" id="WP_109009218.1">
    <property type="nucleotide sequence ID" value="NZ_BDUD01000001.1"/>
</dbReference>
<evidence type="ECO:0000313" key="4">
    <source>
        <dbReference type="Proteomes" id="UP000245124"/>
    </source>
</evidence>
<dbReference type="Pfam" id="PF13279">
    <property type="entry name" value="4HBT_2"/>
    <property type="match status" value="1"/>
</dbReference>
<comment type="pathway">
    <text evidence="2">Cofactor biosynthesis; phylloquinone biosynthesis.</text>
</comment>
<evidence type="ECO:0000256" key="2">
    <source>
        <dbReference type="HAMAP-Rule" id="MF_02101"/>
    </source>
</evidence>
<evidence type="ECO:0000313" key="3">
    <source>
        <dbReference type="EMBL" id="GBG19421.1"/>
    </source>
</evidence>
<feature type="active site" evidence="2">
    <location>
        <position position="15"/>
    </location>
</feature>
<comment type="pathway">
    <text evidence="2">Quinol/quinone metabolism; 1,4-dihydroxy-2-naphthoate biosynthesis; 1,4-dihydroxy-2-naphthoate from chorismate: step 7/7.</text>
</comment>
<comment type="function">
    <text evidence="2">Catalyzes the hydrolysis of 1,4-dihydroxy-2-naphthoyl-CoA (DHNA-CoA) to 1,4-dihydroxy-2-naphthoate (DHNA), a reaction involved in phylloquinone (vitamin K1) biosynthesis.</text>
</comment>
<dbReference type="GO" id="GO:0061522">
    <property type="term" value="F:1,4-dihydroxy-2-naphthoyl-CoA thioesterase activity"/>
    <property type="evidence" value="ECO:0007669"/>
    <property type="project" value="UniProtKB-EC"/>
</dbReference>
<dbReference type="OrthoDB" id="9800856at2"/>
<dbReference type="Proteomes" id="UP000245124">
    <property type="component" value="Unassembled WGS sequence"/>
</dbReference>
<dbReference type="HAMAP" id="MF_02101">
    <property type="entry name" value="DHNA_CoA_hydrolase"/>
    <property type="match status" value="1"/>
</dbReference>
<keyword evidence="4" id="KW-1185">Reference proteome</keyword>
<dbReference type="EMBL" id="BDUD01000001">
    <property type="protein sequence ID" value="GBG19421.1"/>
    <property type="molecule type" value="Genomic_DNA"/>
</dbReference>
<comment type="similarity">
    <text evidence="2">Belongs to the 4-hydroxybenzoyl-CoA thioesterase family. DHNA-CoA hydrolase subfamily.</text>
</comment>
<dbReference type="GO" id="GO:0047617">
    <property type="term" value="F:fatty acyl-CoA hydrolase activity"/>
    <property type="evidence" value="ECO:0007669"/>
    <property type="project" value="TreeGrafter"/>
</dbReference>
<organism evidence="3 4">
    <name type="scientific">Nostoc commune NIES-4072</name>
    <dbReference type="NCBI Taxonomy" id="2005467"/>
    <lineage>
        <taxon>Bacteria</taxon>
        <taxon>Bacillati</taxon>
        <taxon>Cyanobacteriota</taxon>
        <taxon>Cyanophyceae</taxon>
        <taxon>Nostocales</taxon>
        <taxon>Nostocaceae</taxon>
        <taxon>Nostoc</taxon>
    </lineage>
</organism>
<dbReference type="EC" id="3.1.2.28" evidence="2"/>
<proteinExistence type="inferred from homology"/>
<dbReference type="GO" id="GO:0042372">
    <property type="term" value="P:phylloquinone biosynthetic process"/>
    <property type="evidence" value="ECO:0007669"/>
    <property type="project" value="UniProtKB-UniRule"/>
</dbReference>
<gene>
    <name evidence="3" type="ORF">NIES4072_30880</name>
</gene>
<reference evidence="3 4" key="1">
    <citation type="submission" date="2017-06" db="EMBL/GenBank/DDBJ databases">
        <title>Genome sequencing of cyanobaciteial culture collection at National Institute for Environmental Studies (NIES).</title>
        <authorList>
            <person name="Hirose Y."/>
            <person name="Shimura Y."/>
            <person name="Fujisawa T."/>
            <person name="Nakamura Y."/>
            <person name="Kawachi M."/>
        </authorList>
    </citation>
    <scope>NUCLEOTIDE SEQUENCE [LARGE SCALE GENOMIC DNA]</scope>
    <source>
        <strain evidence="3 4">NIES-4072</strain>
    </source>
</reference>
<comment type="caution">
    <text evidence="3">The sequence shown here is derived from an EMBL/GenBank/DDBJ whole genome shotgun (WGS) entry which is preliminary data.</text>
</comment>
<evidence type="ECO:0000256" key="1">
    <source>
        <dbReference type="ARBA" id="ARBA00022801"/>
    </source>
</evidence>
<keyword evidence="1 2" id="KW-0378">Hydrolase</keyword>
<dbReference type="UniPathway" id="UPA00995"/>